<dbReference type="InterPro" id="IPR029063">
    <property type="entry name" value="SAM-dependent_MTases_sf"/>
</dbReference>
<evidence type="ECO:0000313" key="8">
    <source>
        <dbReference type="Proteomes" id="UP000254150"/>
    </source>
</evidence>
<dbReference type="EC" id="2.1.1.-" evidence="7"/>
<evidence type="ECO:0000256" key="3">
    <source>
        <dbReference type="ARBA" id="ARBA00022679"/>
    </source>
</evidence>
<evidence type="ECO:0000256" key="6">
    <source>
        <dbReference type="SAM" id="MobiDB-lite"/>
    </source>
</evidence>
<keyword evidence="3 7" id="KW-0808">Transferase</keyword>
<dbReference type="Gene3D" id="3.40.50.150">
    <property type="entry name" value="Vaccinia Virus protein VP39"/>
    <property type="match status" value="1"/>
</dbReference>
<proteinExistence type="inferred from homology"/>
<keyword evidence="2 7" id="KW-0489">Methyltransferase</keyword>
<dbReference type="GO" id="GO:0008825">
    <property type="term" value="F:cyclopropane-fatty-acyl-phospholipid synthase activity"/>
    <property type="evidence" value="ECO:0007669"/>
    <property type="project" value="UniProtKB-EC"/>
</dbReference>
<protein>
    <submittedName>
        <fullName evidence="7">Cyclopropane-fatty-acyl-phospholipid synthase</fullName>
        <ecNumber evidence="7">2.1.1.-</ecNumber>
        <ecNumber evidence="7">2.1.1.79</ecNumber>
    </submittedName>
</protein>
<evidence type="ECO:0000256" key="1">
    <source>
        <dbReference type="ARBA" id="ARBA00010815"/>
    </source>
</evidence>
<dbReference type="GO" id="GO:0006629">
    <property type="term" value="P:lipid metabolic process"/>
    <property type="evidence" value="ECO:0007669"/>
    <property type="project" value="UniProtKB-KW"/>
</dbReference>
<dbReference type="Pfam" id="PF02353">
    <property type="entry name" value="CMAS"/>
    <property type="match status" value="1"/>
</dbReference>
<gene>
    <name evidence="7" type="primary">mmaA4</name>
    <name evidence="7" type="ORF">NCTC7807_03226</name>
</gene>
<name>A0A380NZ62_STRGR</name>
<comment type="similarity">
    <text evidence="1">Belongs to the CFA/CMAS family.</text>
</comment>
<dbReference type="EC" id="2.1.1.79" evidence="7"/>
<evidence type="ECO:0000313" key="7">
    <source>
        <dbReference type="EMBL" id="SUP57536.1"/>
    </source>
</evidence>
<accession>A0A380NZ62</accession>
<dbReference type="AlphaFoldDB" id="A0A380NZ62"/>
<reference evidence="7 8" key="1">
    <citation type="submission" date="2018-06" db="EMBL/GenBank/DDBJ databases">
        <authorList>
            <consortium name="Pathogen Informatics"/>
            <person name="Doyle S."/>
        </authorList>
    </citation>
    <scope>NUCLEOTIDE SEQUENCE [LARGE SCALE GENOMIC DNA]</scope>
    <source>
        <strain evidence="7 8">NCTC7807</strain>
    </source>
</reference>
<dbReference type="InterPro" id="IPR050723">
    <property type="entry name" value="CFA/CMAS"/>
</dbReference>
<evidence type="ECO:0000256" key="5">
    <source>
        <dbReference type="ARBA" id="ARBA00023098"/>
    </source>
</evidence>
<dbReference type="PANTHER" id="PTHR43667:SF1">
    <property type="entry name" value="CYCLOPROPANE-FATTY-ACYL-PHOSPHOLIPID SYNTHASE"/>
    <property type="match status" value="1"/>
</dbReference>
<dbReference type="RefSeq" id="WP_115068818.1">
    <property type="nucleotide sequence ID" value="NZ_UHID01000006.1"/>
</dbReference>
<keyword evidence="5" id="KW-0443">Lipid metabolism</keyword>
<dbReference type="GO" id="GO:0032259">
    <property type="term" value="P:methylation"/>
    <property type="evidence" value="ECO:0007669"/>
    <property type="project" value="UniProtKB-KW"/>
</dbReference>
<dbReference type="SUPFAM" id="SSF53335">
    <property type="entry name" value="S-adenosyl-L-methionine-dependent methyltransferases"/>
    <property type="match status" value="1"/>
</dbReference>
<evidence type="ECO:0000256" key="2">
    <source>
        <dbReference type="ARBA" id="ARBA00022603"/>
    </source>
</evidence>
<dbReference type="PANTHER" id="PTHR43667">
    <property type="entry name" value="CYCLOPROPANE-FATTY-ACYL-PHOSPHOLIPID SYNTHASE"/>
    <property type="match status" value="1"/>
</dbReference>
<sequence length="236" mass="25247">MKGAAQRMTASLEEITGGPLPFRLRAWDGSESGPADPSGTLPVVVVRHRRALRRLLWSPGELGLAQAYDAVTAIETGEHVGDAAYPAFTRLIHDRLRPGGRALVQQMSRGAHAPGGGAFIETHIAPDMHMRPLGETVGLLEGAGPEVRHTESLREHYVRTVAAWAETLEARWDEAVALVGEVTARVWRLYLAGGGLAFDQRRMGVDQVLAVRPGRDGAGGPPVTPAGWYGSGEAAR</sequence>
<feature type="region of interest" description="Disordered" evidence="6">
    <location>
        <begin position="213"/>
        <end position="236"/>
    </location>
</feature>
<dbReference type="EMBL" id="UHID01000006">
    <property type="protein sequence ID" value="SUP57536.1"/>
    <property type="molecule type" value="Genomic_DNA"/>
</dbReference>
<keyword evidence="4" id="KW-0949">S-adenosyl-L-methionine</keyword>
<dbReference type="Proteomes" id="UP000254150">
    <property type="component" value="Unassembled WGS sequence"/>
</dbReference>
<evidence type="ECO:0000256" key="4">
    <source>
        <dbReference type="ARBA" id="ARBA00022691"/>
    </source>
</evidence>
<organism evidence="7 8">
    <name type="scientific">Streptomyces griseus</name>
    <dbReference type="NCBI Taxonomy" id="1911"/>
    <lineage>
        <taxon>Bacteria</taxon>
        <taxon>Bacillati</taxon>
        <taxon>Actinomycetota</taxon>
        <taxon>Actinomycetes</taxon>
        <taxon>Kitasatosporales</taxon>
        <taxon>Streptomycetaceae</taxon>
        <taxon>Streptomyces</taxon>
    </lineage>
</organism>